<evidence type="ECO:0000259" key="3">
    <source>
        <dbReference type="Pfam" id="PF13359"/>
    </source>
</evidence>
<feature type="domain" description="DDE Tnp4" evidence="3">
    <location>
        <begin position="28"/>
        <end position="176"/>
    </location>
</feature>
<sequence>MKLHIWNIWFINGKYITLQYSMENRSECMNHKRFFSIVLLPLVDANYNFIFIDMDCQGRISDGAVFANTELYKQMEENSLNIPQSTHLNKREEELSFLFLGNKACALSENLIKVYSSYYAKLLERRIFNYGLCSACRFVENVIGIASLVFRVVWKPLLSQLEKTSLFVLAVILQHNFLEQIWLDCTLHQEHLILKKQVL</sequence>
<proteinExistence type="predicted"/>
<dbReference type="InterPro" id="IPR027806">
    <property type="entry name" value="HARBI1_dom"/>
</dbReference>
<evidence type="ECO:0000313" key="4">
    <source>
        <dbReference type="EMBL" id="KOC63478.1"/>
    </source>
</evidence>
<reference evidence="4 5" key="1">
    <citation type="submission" date="2015-07" db="EMBL/GenBank/DDBJ databases">
        <title>The genome of Habropoda laboriosa.</title>
        <authorList>
            <person name="Pan H."/>
            <person name="Kapheim K."/>
        </authorList>
    </citation>
    <scope>NUCLEOTIDE SEQUENCE [LARGE SCALE GENOMIC DNA]</scope>
    <source>
        <strain evidence="4">0110345459</strain>
    </source>
</reference>
<evidence type="ECO:0000313" key="5">
    <source>
        <dbReference type="Proteomes" id="UP000053825"/>
    </source>
</evidence>
<comment type="cofactor">
    <cofactor evidence="1">
        <name>a divalent metal cation</name>
        <dbReference type="ChEBI" id="CHEBI:60240"/>
    </cofactor>
</comment>
<keyword evidence="5" id="KW-1185">Reference proteome</keyword>
<accession>A0A0L7QXY4</accession>
<gene>
    <name evidence="4" type="ORF">WH47_03700</name>
</gene>
<dbReference type="EMBL" id="KQ414698">
    <property type="protein sequence ID" value="KOC63478.1"/>
    <property type="molecule type" value="Genomic_DNA"/>
</dbReference>
<organism evidence="4 5">
    <name type="scientific">Habropoda laboriosa</name>
    <dbReference type="NCBI Taxonomy" id="597456"/>
    <lineage>
        <taxon>Eukaryota</taxon>
        <taxon>Metazoa</taxon>
        <taxon>Ecdysozoa</taxon>
        <taxon>Arthropoda</taxon>
        <taxon>Hexapoda</taxon>
        <taxon>Insecta</taxon>
        <taxon>Pterygota</taxon>
        <taxon>Neoptera</taxon>
        <taxon>Endopterygota</taxon>
        <taxon>Hymenoptera</taxon>
        <taxon>Apocrita</taxon>
        <taxon>Aculeata</taxon>
        <taxon>Apoidea</taxon>
        <taxon>Anthophila</taxon>
        <taxon>Apidae</taxon>
        <taxon>Habropoda</taxon>
    </lineage>
</organism>
<dbReference type="Proteomes" id="UP000053825">
    <property type="component" value="Unassembled WGS sequence"/>
</dbReference>
<dbReference type="Pfam" id="PF13359">
    <property type="entry name" value="DDE_Tnp_4"/>
    <property type="match status" value="1"/>
</dbReference>
<evidence type="ECO:0000256" key="1">
    <source>
        <dbReference type="ARBA" id="ARBA00001968"/>
    </source>
</evidence>
<evidence type="ECO:0000256" key="2">
    <source>
        <dbReference type="ARBA" id="ARBA00022723"/>
    </source>
</evidence>
<dbReference type="GO" id="GO:0046872">
    <property type="term" value="F:metal ion binding"/>
    <property type="evidence" value="ECO:0007669"/>
    <property type="project" value="UniProtKB-KW"/>
</dbReference>
<keyword evidence="2" id="KW-0479">Metal-binding</keyword>
<dbReference type="STRING" id="597456.A0A0L7QXY4"/>
<name>A0A0L7QXY4_9HYME</name>
<dbReference type="AlphaFoldDB" id="A0A0L7QXY4"/>
<protein>
    <recommendedName>
        <fullName evidence="3">DDE Tnp4 domain-containing protein</fullName>
    </recommendedName>
</protein>